<dbReference type="EMBL" id="BACD03000055">
    <property type="protein sequence ID" value="GAO51899.1"/>
    <property type="molecule type" value="Genomic_DNA"/>
</dbReference>
<proteinExistence type="predicted"/>
<gene>
    <name evidence="1" type="ORF">G7K_5987-t1</name>
</gene>
<evidence type="ECO:0000313" key="2">
    <source>
        <dbReference type="Proteomes" id="UP000033140"/>
    </source>
</evidence>
<accession>A0A0E9NPZ2</accession>
<reference evidence="1 2" key="1">
    <citation type="journal article" date="2011" name="J. Gen. Appl. Microbiol.">
        <title>Draft genome sequencing of the enigmatic yeast Saitoella complicata.</title>
        <authorList>
            <person name="Nishida H."/>
            <person name="Hamamoto M."/>
            <person name="Sugiyama J."/>
        </authorList>
    </citation>
    <scope>NUCLEOTIDE SEQUENCE [LARGE SCALE GENOMIC DNA]</scope>
    <source>
        <strain evidence="1 2">NRRL Y-17804</strain>
    </source>
</reference>
<keyword evidence="2" id="KW-1185">Reference proteome</keyword>
<comment type="caution">
    <text evidence="1">The sequence shown here is derived from an EMBL/GenBank/DDBJ whole genome shotgun (WGS) entry which is preliminary data.</text>
</comment>
<dbReference type="Proteomes" id="UP000033140">
    <property type="component" value="Unassembled WGS sequence"/>
</dbReference>
<name>A0A0E9NPZ2_SAICN</name>
<organism evidence="1 2">
    <name type="scientific">Saitoella complicata (strain BCRC 22490 / CBS 7301 / JCM 7358 / NBRC 10748 / NRRL Y-17804)</name>
    <dbReference type="NCBI Taxonomy" id="698492"/>
    <lineage>
        <taxon>Eukaryota</taxon>
        <taxon>Fungi</taxon>
        <taxon>Dikarya</taxon>
        <taxon>Ascomycota</taxon>
        <taxon>Taphrinomycotina</taxon>
        <taxon>Taphrinomycotina incertae sedis</taxon>
        <taxon>Saitoella</taxon>
    </lineage>
</organism>
<protein>
    <submittedName>
        <fullName evidence="1">Uncharacterized protein</fullName>
    </submittedName>
</protein>
<sequence>MGSERVVVNNSKTERRNRKLRFLNPTTAQFPQKCQDSIPKLRGRLDRLNLESPCHCHLNPIFSNSSNHASRL</sequence>
<reference evidence="1 2" key="3">
    <citation type="journal article" date="2015" name="Genome Announc.">
        <title>Draft Genome Sequence of the Archiascomycetous Yeast Saitoella complicata.</title>
        <authorList>
            <person name="Yamauchi K."/>
            <person name="Kondo S."/>
            <person name="Hamamoto M."/>
            <person name="Takahashi Y."/>
            <person name="Ogura Y."/>
            <person name="Hayashi T."/>
            <person name="Nishida H."/>
        </authorList>
    </citation>
    <scope>NUCLEOTIDE SEQUENCE [LARGE SCALE GENOMIC DNA]</scope>
    <source>
        <strain evidence="1 2">NRRL Y-17804</strain>
    </source>
</reference>
<evidence type="ECO:0000313" key="1">
    <source>
        <dbReference type="EMBL" id="GAO51899.1"/>
    </source>
</evidence>
<dbReference type="AlphaFoldDB" id="A0A0E9NPZ2"/>
<reference evidence="1 2" key="2">
    <citation type="journal article" date="2014" name="J. Gen. Appl. Microbiol.">
        <title>The early diverging ascomycetous budding yeast Saitoella complicata has three histone deacetylases belonging to the Clr6, Hos2, and Rpd3 lineages.</title>
        <authorList>
            <person name="Nishida H."/>
            <person name="Matsumoto T."/>
            <person name="Kondo S."/>
            <person name="Hamamoto M."/>
            <person name="Yoshikawa H."/>
        </authorList>
    </citation>
    <scope>NUCLEOTIDE SEQUENCE [LARGE SCALE GENOMIC DNA]</scope>
    <source>
        <strain evidence="1 2">NRRL Y-17804</strain>
    </source>
</reference>